<reference evidence="1 2" key="1">
    <citation type="submission" date="2017-10" db="EMBL/GenBank/DDBJ databases">
        <title>Resolving the taxonomy of Roseburia spp., Eubacterium rectale and Agathobacter spp. through phylogenomic analysis.</title>
        <authorList>
            <person name="Sheridan P.O."/>
            <person name="Walker A.W."/>
            <person name="Duncan S.H."/>
            <person name="Scott K.P."/>
            <person name="Toole P.W.O."/>
            <person name="Luis P."/>
            <person name="Flint H.J."/>
        </authorList>
    </citation>
    <scope>NUCLEOTIDE SEQUENCE [LARGE SCALE GENOMIC DNA]</scope>
    <source>
        <strain evidence="1 2">JK626</strain>
    </source>
</reference>
<protein>
    <submittedName>
        <fullName evidence="1">Uncharacterized protein</fullName>
    </submittedName>
</protein>
<evidence type="ECO:0000313" key="1">
    <source>
        <dbReference type="EMBL" id="PHU35385.1"/>
    </source>
</evidence>
<gene>
    <name evidence="1" type="ORF">CSX01_05310</name>
</gene>
<name>A0A2G3DWZ2_9FIRM</name>
<dbReference type="AlphaFoldDB" id="A0A2G3DWZ2"/>
<evidence type="ECO:0000313" key="2">
    <source>
        <dbReference type="Proteomes" id="UP000225889"/>
    </source>
</evidence>
<dbReference type="RefSeq" id="WP_099391689.1">
    <property type="nucleotide sequence ID" value="NZ_PDYF01000010.1"/>
</dbReference>
<proteinExistence type="predicted"/>
<accession>A0A2G3DWZ2</accession>
<organism evidence="1 2">
    <name type="scientific">Pseudobutyrivibrio ruminis</name>
    <dbReference type="NCBI Taxonomy" id="46206"/>
    <lineage>
        <taxon>Bacteria</taxon>
        <taxon>Bacillati</taxon>
        <taxon>Bacillota</taxon>
        <taxon>Clostridia</taxon>
        <taxon>Lachnospirales</taxon>
        <taxon>Lachnospiraceae</taxon>
        <taxon>Pseudobutyrivibrio</taxon>
    </lineage>
</organism>
<comment type="caution">
    <text evidence="1">The sequence shown here is derived from an EMBL/GenBank/DDBJ whole genome shotgun (WGS) entry which is preliminary data.</text>
</comment>
<dbReference type="EMBL" id="PDYF01000010">
    <property type="protein sequence ID" value="PHU35385.1"/>
    <property type="molecule type" value="Genomic_DNA"/>
</dbReference>
<reference evidence="1 2" key="2">
    <citation type="submission" date="2017-10" db="EMBL/GenBank/DDBJ databases">
        <authorList>
            <person name="Banno H."/>
            <person name="Chua N.-H."/>
        </authorList>
    </citation>
    <scope>NUCLEOTIDE SEQUENCE [LARGE SCALE GENOMIC DNA]</scope>
    <source>
        <strain evidence="1 2">JK626</strain>
    </source>
</reference>
<sequence>MCKYCDNHEDYYEGSLLTAKIELGFGGNEYIWVLIDPDTKKLGIVVLNQRTSEQREAFIKVNYCPICGRKIKK</sequence>
<dbReference type="Proteomes" id="UP000225889">
    <property type="component" value="Unassembled WGS sequence"/>
</dbReference>